<keyword evidence="2" id="KW-0312">Gluconeogenesis</keyword>
<evidence type="ECO:0000313" key="4">
    <source>
        <dbReference type="Proteomes" id="UP001164761"/>
    </source>
</evidence>
<dbReference type="InterPro" id="IPR020861">
    <property type="entry name" value="Triosephosphate_isomerase_AS"/>
</dbReference>
<accession>A0ABY6ZSA9</accession>
<keyword evidence="4" id="KW-1185">Reference proteome</keyword>
<comment type="pathway">
    <text evidence="2">Carbohydrate biosynthesis; gluconeogenesis.</text>
</comment>
<keyword evidence="2" id="KW-0324">Glycolysis</keyword>
<protein>
    <recommendedName>
        <fullName evidence="2">Triosephosphate isomerase</fullName>
        <ecNumber evidence="2">5.3.1.1</ecNumber>
    </recommendedName>
</protein>
<dbReference type="PROSITE" id="PS51440">
    <property type="entry name" value="TIM_2"/>
    <property type="match status" value="1"/>
</dbReference>
<comment type="pathway">
    <text evidence="2">Carbohydrate degradation; glycolysis; D-glyceraldehyde 3-phosphate from glycerone phosphate: step 1/1.</text>
</comment>
<keyword evidence="1 2" id="KW-0413">Isomerase</keyword>
<evidence type="ECO:0000256" key="2">
    <source>
        <dbReference type="RuleBase" id="RU363013"/>
    </source>
</evidence>
<comment type="subcellular location">
    <subcellularLocation>
        <location evidence="2">Cytoplasm</location>
    </subcellularLocation>
</comment>
<dbReference type="Gene3D" id="3.20.20.70">
    <property type="entry name" value="Aldolase class I"/>
    <property type="match status" value="1"/>
</dbReference>
<dbReference type="SUPFAM" id="SSF51351">
    <property type="entry name" value="Triosephosphate isomerase (TIM)"/>
    <property type="match status" value="1"/>
</dbReference>
<dbReference type="PANTHER" id="PTHR21139:SF2">
    <property type="entry name" value="TRIOSEPHOSPHATE ISOMERASE"/>
    <property type="match status" value="1"/>
</dbReference>
<comment type="similarity">
    <text evidence="2">Belongs to the triosephosphate isomerase family.</text>
</comment>
<name>A0ABY6ZSA9_9BACL</name>
<dbReference type="GO" id="GO:0004807">
    <property type="term" value="F:triose-phosphate isomerase activity"/>
    <property type="evidence" value="ECO:0007669"/>
    <property type="project" value="UniProtKB-EC"/>
</dbReference>
<dbReference type="PROSITE" id="PS00171">
    <property type="entry name" value="TIM_1"/>
    <property type="match status" value="1"/>
</dbReference>
<dbReference type="PANTHER" id="PTHR21139">
    <property type="entry name" value="TRIOSEPHOSPHATE ISOMERASE"/>
    <property type="match status" value="1"/>
</dbReference>
<dbReference type="CDD" id="cd00311">
    <property type="entry name" value="TIM"/>
    <property type="match status" value="1"/>
</dbReference>
<gene>
    <name evidence="3" type="primary">tpiA</name>
    <name evidence="3" type="ORF">NZD89_28720</name>
</gene>
<keyword evidence="3" id="KW-0614">Plasmid</keyword>
<dbReference type="RefSeq" id="WP_268008712.1">
    <property type="nucleotide sequence ID" value="NZ_BSUT01000003.1"/>
</dbReference>
<proteinExistence type="inferred from homology"/>
<comment type="subunit">
    <text evidence="2">Homodimer.</text>
</comment>
<dbReference type="EMBL" id="CP104068">
    <property type="protein sequence ID" value="WAH44840.1"/>
    <property type="molecule type" value="Genomic_DNA"/>
</dbReference>
<evidence type="ECO:0000256" key="1">
    <source>
        <dbReference type="ARBA" id="ARBA00023235"/>
    </source>
</evidence>
<dbReference type="InterPro" id="IPR013785">
    <property type="entry name" value="Aldolase_TIM"/>
</dbReference>
<sequence length="258" mass="28117">MTRIRWFGTNWKMNKSPQTAREWTTAVGTYMAEMPADQRLFVMPPYPLLPQILQDTKGTGLIVGAQNCHWVTSGAFTGEVSPQLLKEIGAHNVLLGHAERRKQFGETDEMIGRKASAALRVGLGVVLCIGEDASIKDDPATTRSFLEKQLSIALGDIPALAPEQLVVAYEPVWAIGVGADPPAVYEVAEQLRVIRHVVDQIVNEHVPIVYGGSVTLENGPSLLTETVADGLFIGRHALDPAMFIRIIQTALGERSVVE</sequence>
<comment type="catalytic activity">
    <reaction evidence="2">
        <text>D-glyceraldehyde 3-phosphate = dihydroxyacetone phosphate</text>
        <dbReference type="Rhea" id="RHEA:18585"/>
        <dbReference type="ChEBI" id="CHEBI:57642"/>
        <dbReference type="ChEBI" id="CHEBI:59776"/>
        <dbReference type="EC" id="5.3.1.1"/>
    </reaction>
</comment>
<evidence type="ECO:0000313" key="3">
    <source>
        <dbReference type="EMBL" id="WAH44840.1"/>
    </source>
</evidence>
<dbReference type="Proteomes" id="UP001164761">
    <property type="component" value="Plasmid unnamed1"/>
</dbReference>
<geneLocation type="plasmid" evidence="3 4">
    <name>unnamed1</name>
</geneLocation>
<dbReference type="NCBIfam" id="TIGR00419">
    <property type="entry name" value="tim"/>
    <property type="match status" value="1"/>
</dbReference>
<dbReference type="InterPro" id="IPR000652">
    <property type="entry name" value="Triosephosphate_isomerase"/>
</dbReference>
<dbReference type="InterPro" id="IPR035990">
    <property type="entry name" value="TIM_sf"/>
</dbReference>
<keyword evidence="2" id="KW-0963">Cytoplasm</keyword>
<dbReference type="EC" id="5.3.1.1" evidence="2"/>
<reference evidence="3" key="1">
    <citation type="submission" date="2022-08" db="EMBL/GenBank/DDBJ databases">
        <title>Alicyclobacillus fastidiosus DSM 17978, complete genome.</title>
        <authorList>
            <person name="Wang Q."/>
            <person name="Cai R."/>
            <person name="Wang Z."/>
        </authorList>
    </citation>
    <scope>NUCLEOTIDE SEQUENCE</scope>
    <source>
        <strain evidence="3">DSM 17978</strain>
        <plasmid evidence="3">unnamed1</plasmid>
    </source>
</reference>
<dbReference type="Pfam" id="PF00121">
    <property type="entry name" value="TIM"/>
    <property type="match status" value="1"/>
</dbReference>
<organism evidence="3 4">
    <name type="scientific">Alicyclobacillus fastidiosus</name>
    <dbReference type="NCBI Taxonomy" id="392011"/>
    <lineage>
        <taxon>Bacteria</taxon>
        <taxon>Bacillati</taxon>
        <taxon>Bacillota</taxon>
        <taxon>Bacilli</taxon>
        <taxon>Bacillales</taxon>
        <taxon>Alicyclobacillaceae</taxon>
        <taxon>Alicyclobacillus</taxon>
    </lineage>
</organism>